<keyword evidence="4 11" id="KW-1133">Transmembrane helix</keyword>
<dbReference type="EMBL" id="CALNXJ010000008">
    <property type="protein sequence ID" value="CAH3045380.1"/>
    <property type="molecule type" value="Genomic_DNA"/>
</dbReference>
<gene>
    <name evidence="14" type="ORF">PMEA_00033525</name>
</gene>
<feature type="compositionally biased region" description="Basic and acidic residues" evidence="10">
    <location>
        <begin position="251"/>
        <end position="261"/>
    </location>
</feature>
<keyword evidence="6 9" id="KW-1015">Disulfide bond</keyword>
<feature type="region of interest" description="Disordered" evidence="10">
    <location>
        <begin position="241"/>
        <end position="276"/>
    </location>
</feature>
<keyword evidence="3" id="KW-0677">Repeat</keyword>
<feature type="transmembrane region" description="Helical" evidence="11">
    <location>
        <begin position="179"/>
        <end position="202"/>
    </location>
</feature>
<dbReference type="GO" id="GO:0043123">
    <property type="term" value="P:positive regulation of canonical NF-kappaB signal transduction"/>
    <property type="evidence" value="ECO:0007669"/>
    <property type="project" value="InterPro"/>
</dbReference>
<evidence type="ECO:0000256" key="8">
    <source>
        <dbReference type="ARBA" id="ARBA00023180"/>
    </source>
</evidence>
<evidence type="ECO:0000256" key="5">
    <source>
        <dbReference type="ARBA" id="ARBA00023136"/>
    </source>
</evidence>
<reference evidence="14 15" key="1">
    <citation type="submission" date="2022-05" db="EMBL/GenBank/DDBJ databases">
        <authorList>
            <consortium name="Genoscope - CEA"/>
            <person name="William W."/>
        </authorList>
    </citation>
    <scope>NUCLEOTIDE SEQUENCE [LARGE SCALE GENOMIC DNA]</scope>
</reference>
<evidence type="ECO:0000259" key="13">
    <source>
        <dbReference type="PROSITE" id="PS50835"/>
    </source>
</evidence>
<evidence type="ECO:0000256" key="7">
    <source>
        <dbReference type="ARBA" id="ARBA00023170"/>
    </source>
</evidence>
<keyword evidence="15" id="KW-1185">Reference proteome</keyword>
<evidence type="ECO:0000256" key="3">
    <source>
        <dbReference type="ARBA" id="ARBA00022737"/>
    </source>
</evidence>
<evidence type="ECO:0000313" key="15">
    <source>
        <dbReference type="Proteomes" id="UP001159428"/>
    </source>
</evidence>
<dbReference type="InterPro" id="IPR047526">
    <property type="entry name" value="TNR19/27/EDAR"/>
</dbReference>
<dbReference type="Gene3D" id="2.60.40.10">
    <property type="entry name" value="Immunoglobulins"/>
    <property type="match status" value="1"/>
</dbReference>
<dbReference type="GO" id="GO:0038023">
    <property type="term" value="F:signaling receptor activity"/>
    <property type="evidence" value="ECO:0007669"/>
    <property type="project" value="InterPro"/>
</dbReference>
<dbReference type="SMART" id="SM00208">
    <property type="entry name" value="TNFR"/>
    <property type="match status" value="2"/>
</dbReference>
<dbReference type="InterPro" id="IPR013783">
    <property type="entry name" value="Ig-like_fold"/>
</dbReference>
<dbReference type="Pfam" id="PF00020">
    <property type="entry name" value="TNFR_c6"/>
    <property type="match status" value="1"/>
</dbReference>
<evidence type="ECO:0000313" key="14">
    <source>
        <dbReference type="EMBL" id="CAH3045380.1"/>
    </source>
</evidence>
<evidence type="ECO:0000256" key="10">
    <source>
        <dbReference type="SAM" id="MobiDB-lite"/>
    </source>
</evidence>
<evidence type="ECO:0000256" key="4">
    <source>
        <dbReference type="ARBA" id="ARBA00022989"/>
    </source>
</evidence>
<keyword evidence="7" id="KW-0675">Receptor</keyword>
<dbReference type="PANTHER" id="PTHR12120">
    <property type="entry name" value="TNFR-CYS DOMAIN-CONTAINING PROTEIN"/>
    <property type="match status" value="1"/>
</dbReference>
<evidence type="ECO:0008006" key="16">
    <source>
        <dbReference type="Google" id="ProtNLM"/>
    </source>
</evidence>
<dbReference type="Gene3D" id="2.10.50.10">
    <property type="entry name" value="Tumor Necrosis Factor Receptor, subunit A, domain 2"/>
    <property type="match status" value="2"/>
</dbReference>
<feature type="transmembrane region" description="Helical" evidence="11">
    <location>
        <begin position="368"/>
        <end position="387"/>
    </location>
</feature>
<keyword evidence="2 11" id="KW-0812">Transmembrane</keyword>
<protein>
    <recommendedName>
        <fullName evidence="16">Ig-like domain-containing protein</fullName>
    </recommendedName>
</protein>
<dbReference type="Pfam" id="PF13927">
    <property type="entry name" value="Ig_3"/>
    <property type="match status" value="1"/>
</dbReference>
<dbReference type="Proteomes" id="UP001159428">
    <property type="component" value="Unassembled WGS sequence"/>
</dbReference>
<dbReference type="InterPro" id="IPR036179">
    <property type="entry name" value="Ig-like_dom_sf"/>
</dbReference>
<keyword evidence="8" id="KW-0325">Glycoprotein</keyword>
<comment type="subcellular location">
    <subcellularLocation>
        <location evidence="1">Membrane</location>
        <topology evidence="1">Single-pass membrane protein</topology>
    </subcellularLocation>
</comment>
<dbReference type="GO" id="GO:0046330">
    <property type="term" value="P:positive regulation of JNK cascade"/>
    <property type="evidence" value="ECO:0007669"/>
    <property type="project" value="InterPro"/>
</dbReference>
<dbReference type="PROSITE" id="PS50835">
    <property type="entry name" value="IG_LIKE"/>
    <property type="match status" value="1"/>
</dbReference>
<dbReference type="InterPro" id="IPR007110">
    <property type="entry name" value="Ig-like_dom"/>
</dbReference>
<feature type="disulfide bond" evidence="9">
    <location>
        <begin position="74"/>
        <end position="87"/>
    </location>
</feature>
<evidence type="ECO:0000256" key="11">
    <source>
        <dbReference type="SAM" id="Phobius"/>
    </source>
</evidence>
<organism evidence="14 15">
    <name type="scientific">Pocillopora meandrina</name>
    <dbReference type="NCBI Taxonomy" id="46732"/>
    <lineage>
        <taxon>Eukaryota</taxon>
        <taxon>Metazoa</taxon>
        <taxon>Cnidaria</taxon>
        <taxon>Anthozoa</taxon>
        <taxon>Hexacorallia</taxon>
        <taxon>Scleractinia</taxon>
        <taxon>Astrocoeniina</taxon>
        <taxon>Pocilloporidae</taxon>
        <taxon>Pocillopora</taxon>
    </lineage>
</organism>
<keyword evidence="5 11" id="KW-0472">Membrane</keyword>
<evidence type="ECO:0000256" key="2">
    <source>
        <dbReference type="ARBA" id="ARBA00022692"/>
    </source>
</evidence>
<evidence type="ECO:0000259" key="12">
    <source>
        <dbReference type="PROSITE" id="PS50050"/>
    </source>
</evidence>
<comment type="caution">
    <text evidence="9">Lacks conserved residue(s) required for the propagation of feature annotation.</text>
</comment>
<feature type="repeat" description="TNFR-Cys" evidence="9">
    <location>
        <begin position="56"/>
        <end position="95"/>
    </location>
</feature>
<dbReference type="SUPFAM" id="SSF48726">
    <property type="entry name" value="Immunoglobulin"/>
    <property type="match status" value="1"/>
</dbReference>
<accession>A0AAU9W521</accession>
<sequence length="499" mass="55388">LQVVSTHRLCGPDEYPITGYPGGKCFPCAKCQEGQGLVPKCGTHIVYQVDIIDCKPCESGNFSDKYDSSSCYVCHECVENEKVTVPCNSTSDTVCSGTCKKGFYFSKKDGTHSCQKCSHCCSDDQDEKVAECKEQGFTESKQYCAPRPDKDCAPTPYAPTGGKHGSDTSNNSKLSQTTVIILIVVGTAIALAGVLSAVILYCRKRRKRENRNCRINCKAPSVPEPGVSGVVTIITNSVQHETSAESVSGAEVRHPNSDGGRKNSLNRSLSRDSQKSGNYSMYCGDVRGENDNFSVFDITMAFIIKNEMMQVEVATEVESHQYQASQELLSKAMKTPKGMDTHNLVVNIHVEEVQLQIANSISHNNCRIILFIIYELFVHCTVIYFAIHSKSCLSLYSKIESLTVGFYFLSHKSTWPITIIQQPESQKVKTGTNMEFEFKCKANSRLTYQWFKDGTLLRSPEKNNEAILQLKSVKMGDFGCYKCCVSCQDNPIVLWSQLQ</sequence>
<comment type="caution">
    <text evidence="14">The sequence shown here is derived from an EMBL/GenBank/DDBJ whole genome shotgun (WGS) entry which is preliminary data.</text>
</comment>
<dbReference type="PROSITE" id="PS00652">
    <property type="entry name" value="TNFR_NGFR_1"/>
    <property type="match status" value="1"/>
</dbReference>
<dbReference type="AlphaFoldDB" id="A0AAU9W521"/>
<dbReference type="InterPro" id="IPR001368">
    <property type="entry name" value="TNFR/NGFR_Cys_rich_reg"/>
</dbReference>
<evidence type="ECO:0000256" key="1">
    <source>
        <dbReference type="ARBA" id="ARBA00004167"/>
    </source>
</evidence>
<evidence type="ECO:0000256" key="9">
    <source>
        <dbReference type="PROSITE-ProRule" id="PRU00206"/>
    </source>
</evidence>
<dbReference type="GO" id="GO:0005886">
    <property type="term" value="C:plasma membrane"/>
    <property type="evidence" value="ECO:0007669"/>
    <property type="project" value="TreeGrafter"/>
</dbReference>
<feature type="disulfide bond" evidence="9">
    <location>
        <begin position="77"/>
        <end position="95"/>
    </location>
</feature>
<dbReference type="PANTHER" id="PTHR12120:SF10">
    <property type="entry name" value="TNFR-CYS DOMAIN-CONTAINING PROTEIN"/>
    <property type="match status" value="1"/>
</dbReference>
<proteinExistence type="predicted"/>
<evidence type="ECO:0000256" key="6">
    <source>
        <dbReference type="ARBA" id="ARBA00023157"/>
    </source>
</evidence>
<feature type="non-terminal residue" evidence="14">
    <location>
        <position position="1"/>
    </location>
</feature>
<name>A0AAU9W521_9CNID</name>
<dbReference type="PROSITE" id="PS50050">
    <property type="entry name" value="TNFR_NGFR_2"/>
    <property type="match status" value="1"/>
</dbReference>
<feature type="domain" description="TNFR-Cys" evidence="12">
    <location>
        <begin position="56"/>
        <end position="95"/>
    </location>
</feature>
<feature type="domain" description="Ig-like" evidence="13">
    <location>
        <begin position="416"/>
        <end position="486"/>
    </location>
</feature>